<evidence type="ECO:0000313" key="3">
    <source>
        <dbReference type="Proteomes" id="UP000694406"/>
    </source>
</evidence>
<dbReference type="InterPro" id="IPR033379">
    <property type="entry name" value="Acid_Pase_AS"/>
</dbReference>
<protein>
    <recommendedName>
        <fullName evidence="4">2-phosphoxylose phosphatase 1</fullName>
    </recommendedName>
</protein>
<dbReference type="InterPro" id="IPR029033">
    <property type="entry name" value="His_PPase_superfam"/>
</dbReference>
<proteinExistence type="predicted"/>
<feature type="signal peptide" evidence="1">
    <location>
        <begin position="1"/>
        <end position="25"/>
    </location>
</feature>
<organism evidence="2 3">
    <name type="scientific">Laticauda laticaudata</name>
    <name type="common">Blue-ringed sea krait</name>
    <name type="synonym">Blue-lipped sea krait</name>
    <dbReference type="NCBI Taxonomy" id="8630"/>
    <lineage>
        <taxon>Eukaryota</taxon>
        <taxon>Metazoa</taxon>
        <taxon>Chordata</taxon>
        <taxon>Craniata</taxon>
        <taxon>Vertebrata</taxon>
        <taxon>Euteleostomi</taxon>
        <taxon>Lepidosauria</taxon>
        <taxon>Squamata</taxon>
        <taxon>Bifurcata</taxon>
        <taxon>Unidentata</taxon>
        <taxon>Episquamata</taxon>
        <taxon>Toxicofera</taxon>
        <taxon>Serpentes</taxon>
        <taxon>Colubroidea</taxon>
        <taxon>Elapidae</taxon>
        <taxon>Laticaudinae</taxon>
        <taxon>Laticauda</taxon>
    </lineage>
</organism>
<evidence type="ECO:0000256" key="1">
    <source>
        <dbReference type="SAM" id="SignalP"/>
    </source>
</evidence>
<dbReference type="GeneTree" id="ENSGT00390000016324"/>
<sequence>MLFSTNQYQLMLVIYILVHLIPVKPIKNDGLHSKNRKRIMPNPLTEPPAIDPIYEAQFYCNVPSISERSMEGHGPHYFKLISVHVLIRHGDRYPLYAIPRTKRPDIDCTLMPNRKPSHPLLEDFISHMSKGSEAQMDGSLSSLPRYPSHSLCEMGELTQTGNYRWYSAGSDQFWRTDSENFE</sequence>
<dbReference type="InterPro" id="IPR000560">
    <property type="entry name" value="His_Pase_clade-2"/>
</dbReference>
<name>A0A8C5RRI3_LATLA</name>
<dbReference type="PROSITE" id="PS00616">
    <property type="entry name" value="HIS_ACID_PHOSPHAT_1"/>
    <property type="match status" value="1"/>
</dbReference>
<dbReference type="AlphaFoldDB" id="A0A8C5RRI3"/>
<reference evidence="2" key="2">
    <citation type="submission" date="2025-09" db="UniProtKB">
        <authorList>
            <consortium name="Ensembl"/>
        </authorList>
    </citation>
    <scope>IDENTIFICATION</scope>
</reference>
<keyword evidence="3" id="KW-1185">Reference proteome</keyword>
<dbReference type="Ensembl" id="ENSLLTT00000006220.1">
    <property type="protein sequence ID" value="ENSLLTP00000005980.1"/>
    <property type="gene ID" value="ENSLLTG00000004551.1"/>
</dbReference>
<evidence type="ECO:0008006" key="4">
    <source>
        <dbReference type="Google" id="ProtNLM"/>
    </source>
</evidence>
<feature type="chain" id="PRO_5034718843" description="2-phosphoxylose phosphatase 1" evidence="1">
    <location>
        <begin position="26"/>
        <end position="182"/>
    </location>
</feature>
<accession>A0A8C5RRI3</accession>
<dbReference type="Gene3D" id="3.40.50.1240">
    <property type="entry name" value="Phosphoglycerate mutase-like"/>
    <property type="match status" value="1"/>
</dbReference>
<dbReference type="Proteomes" id="UP000694406">
    <property type="component" value="Unplaced"/>
</dbReference>
<keyword evidence="1" id="KW-0732">Signal</keyword>
<reference evidence="2" key="1">
    <citation type="submission" date="2025-08" db="UniProtKB">
        <authorList>
            <consortium name="Ensembl"/>
        </authorList>
    </citation>
    <scope>IDENTIFICATION</scope>
</reference>
<dbReference type="SUPFAM" id="SSF53254">
    <property type="entry name" value="Phosphoglycerate mutase-like"/>
    <property type="match status" value="1"/>
</dbReference>
<evidence type="ECO:0000313" key="2">
    <source>
        <dbReference type="Ensembl" id="ENSLLTP00000005980.1"/>
    </source>
</evidence>
<dbReference type="Pfam" id="PF00328">
    <property type="entry name" value="His_Phos_2"/>
    <property type="match status" value="1"/>
</dbReference>